<feature type="active site" description="Proton acceptor" evidence="2">
    <location>
        <position position="235"/>
    </location>
</feature>
<sequence length="366" mass="39657">MTTAGGQAGQGMTLEEQALAGSGADLVLEGGGVKGIALAGAVLTLHNAGFVFPRIGGTSAGAIAAALIAAYQVRSVPLTQLQTDMAELDYTQFMQKTWAEKHLGLIGNATALVSHQGLYASSYVQEWLTSKLEPLGIRTFADLKITRDAGTALAPYQRYRLVTHTSDLTRGALVRLPWDLPYYLLSSKDQGDPARQIEVIDSYPIVDAVRASMSIPFFFQPFEQKTVLGACTWVDGGLLQNFPVTVFDRTDGRPNRWPTFGIKLSSRPALNTPDVPVQGDLREVVSIAHTAMGEWNRYPLADEGVGARTVFVDTMGIASTDFGLTTDQRDKLFADGEAAAGKFLAAWTEAHRDPGHDRRTSRRRRG</sequence>
<dbReference type="PANTHER" id="PTHR46394">
    <property type="entry name" value="ANNEXIN"/>
    <property type="match status" value="1"/>
</dbReference>
<evidence type="ECO:0000313" key="5">
    <source>
        <dbReference type="Proteomes" id="UP000465812"/>
    </source>
</evidence>
<keyword evidence="1 2" id="KW-0443">Lipid metabolism</keyword>
<feature type="short sequence motif" description="GXSXG" evidence="2">
    <location>
        <begin position="57"/>
        <end position="61"/>
    </location>
</feature>
<name>A0ABM7JVP5_MYCNT</name>
<accession>A0ABM7JVP5</accession>
<dbReference type="RefSeq" id="WP_197748028.1">
    <property type="nucleotide sequence ID" value="NZ_AP022590.1"/>
</dbReference>
<dbReference type="InterPro" id="IPR002641">
    <property type="entry name" value="PNPLA_dom"/>
</dbReference>
<dbReference type="PANTHER" id="PTHR46394:SF1">
    <property type="entry name" value="PNPLA DOMAIN-CONTAINING PROTEIN"/>
    <property type="match status" value="1"/>
</dbReference>
<evidence type="ECO:0000256" key="1">
    <source>
        <dbReference type="ARBA" id="ARBA00023098"/>
    </source>
</evidence>
<reference evidence="4 5" key="1">
    <citation type="journal article" date="2019" name="Emerg. Microbes Infect.">
        <title>Comprehensive subspecies identification of 175 nontuberculous mycobacteria species based on 7547 genomic profiles.</title>
        <authorList>
            <person name="Matsumoto Y."/>
            <person name="Kinjo T."/>
            <person name="Motooka D."/>
            <person name="Nabeya D."/>
            <person name="Jung N."/>
            <person name="Uechi K."/>
            <person name="Horii T."/>
            <person name="Iida T."/>
            <person name="Fujita J."/>
            <person name="Nakamura S."/>
        </authorList>
    </citation>
    <scope>NUCLEOTIDE SEQUENCE [LARGE SCALE GENOMIC DNA]</scope>
    <source>
        <strain evidence="4 5">JCM 18113</strain>
    </source>
</reference>
<dbReference type="InterPro" id="IPR016035">
    <property type="entry name" value="Acyl_Trfase/lysoPLipase"/>
</dbReference>
<protein>
    <recommendedName>
        <fullName evidence="3">PNPLA domain-containing protein</fullName>
    </recommendedName>
</protein>
<dbReference type="Gene3D" id="3.40.1090.10">
    <property type="entry name" value="Cytosolic phospholipase A2 catalytic domain"/>
    <property type="match status" value="1"/>
</dbReference>
<dbReference type="Pfam" id="PF01734">
    <property type="entry name" value="Patatin"/>
    <property type="match status" value="1"/>
</dbReference>
<feature type="short sequence motif" description="DGA/G" evidence="2">
    <location>
        <begin position="235"/>
        <end position="237"/>
    </location>
</feature>
<keyword evidence="2" id="KW-0442">Lipid degradation</keyword>
<evidence type="ECO:0000259" key="3">
    <source>
        <dbReference type="PROSITE" id="PS51635"/>
    </source>
</evidence>
<evidence type="ECO:0000256" key="2">
    <source>
        <dbReference type="PROSITE-ProRule" id="PRU01161"/>
    </source>
</evidence>
<feature type="short sequence motif" description="GXGXXG" evidence="2">
    <location>
        <begin position="30"/>
        <end position="35"/>
    </location>
</feature>
<dbReference type="EMBL" id="AP022590">
    <property type="protein sequence ID" value="BBY39636.1"/>
    <property type="molecule type" value="Genomic_DNA"/>
</dbReference>
<keyword evidence="5" id="KW-1185">Reference proteome</keyword>
<gene>
    <name evidence="4" type="ORF">MMAN_37700</name>
</gene>
<evidence type="ECO:0000313" key="4">
    <source>
        <dbReference type="EMBL" id="BBY39636.1"/>
    </source>
</evidence>
<dbReference type="SUPFAM" id="SSF52151">
    <property type="entry name" value="FabD/lysophospholipase-like"/>
    <property type="match status" value="1"/>
</dbReference>
<feature type="active site" description="Nucleophile" evidence="2">
    <location>
        <position position="59"/>
    </location>
</feature>
<keyword evidence="2" id="KW-0378">Hydrolase</keyword>
<dbReference type="PROSITE" id="PS51635">
    <property type="entry name" value="PNPLA"/>
    <property type="match status" value="1"/>
</dbReference>
<feature type="domain" description="PNPLA" evidence="3">
    <location>
        <begin position="26"/>
        <end position="248"/>
    </location>
</feature>
<dbReference type="InterPro" id="IPR052580">
    <property type="entry name" value="Lipid_Hydrolase"/>
</dbReference>
<organism evidence="4 5">
    <name type="scientific">Mycobacterium mantenii</name>
    <dbReference type="NCBI Taxonomy" id="560555"/>
    <lineage>
        <taxon>Bacteria</taxon>
        <taxon>Bacillati</taxon>
        <taxon>Actinomycetota</taxon>
        <taxon>Actinomycetes</taxon>
        <taxon>Mycobacteriales</taxon>
        <taxon>Mycobacteriaceae</taxon>
        <taxon>Mycobacterium</taxon>
        <taxon>Mycobacterium avium complex (MAC)</taxon>
    </lineage>
</organism>
<proteinExistence type="predicted"/>
<dbReference type="Proteomes" id="UP000465812">
    <property type="component" value="Chromosome"/>
</dbReference>